<dbReference type="PANTHER" id="PTHR48079:SF5">
    <property type="entry name" value="DEPENDENT EPIMERASE_DEHYDRATASE, PUTATIVE (AFU_ORTHOLOGUE AFUA_7G00180)-RELATED"/>
    <property type="match status" value="1"/>
</dbReference>
<dbReference type="OrthoDB" id="10262413at2759"/>
<dbReference type="InterPro" id="IPR001509">
    <property type="entry name" value="Epimerase_deHydtase"/>
</dbReference>
<dbReference type="Pfam" id="PF01370">
    <property type="entry name" value="Epimerase"/>
    <property type="match status" value="1"/>
</dbReference>
<proteinExistence type="predicted"/>
<dbReference type="GO" id="GO:0005737">
    <property type="term" value="C:cytoplasm"/>
    <property type="evidence" value="ECO:0007669"/>
    <property type="project" value="TreeGrafter"/>
</dbReference>
<feature type="region of interest" description="Disordered" evidence="1">
    <location>
        <begin position="121"/>
        <end position="143"/>
    </location>
</feature>
<comment type="caution">
    <text evidence="3">The sequence shown here is derived from an EMBL/GenBank/DDBJ whole genome shotgun (WGS) entry which is preliminary data.</text>
</comment>
<dbReference type="Proteomes" id="UP000531561">
    <property type="component" value="Unassembled WGS sequence"/>
</dbReference>
<dbReference type="AlphaFoldDB" id="A0A8H6EJL8"/>
<dbReference type="RefSeq" id="XP_037193627.1">
    <property type="nucleotide sequence ID" value="XM_037335093.1"/>
</dbReference>
<dbReference type="GO" id="GO:0004029">
    <property type="term" value="F:aldehyde dehydrogenase (NAD+) activity"/>
    <property type="evidence" value="ECO:0007669"/>
    <property type="project" value="TreeGrafter"/>
</dbReference>
<evidence type="ECO:0000313" key="3">
    <source>
        <dbReference type="EMBL" id="KAF5874681.1"/>
    </source>
</evidence>
<dbReference type="PANTHER" id="PTHR48079">
    <property type="entry name" value="PROTEIN YEEZ"/>
    <property type="match status" value="1"/>
</dbReference>
<dbReference type="InterPro" id="IPR051783">
    <property type="entry name" value="NAD(P)-dependent_oxidoreduct"/>
</dbReference>
<dbReference type="InterPro" id="IPR036291">
    <property type="entry name" value="NAD(P)-bd_dom_sf"/>
</dbReference>
<sequence>MSKSQRIFMTGATGYIGSVITELAISEGYEVHGLSRSESGDAKLLKAGAVPVRGDLTSLDILRRESAEADIVLHLATAYHITNASAGYDAIWPIDKAAVEAIADGLEGSNKPLVVTGGTLFVSPDPDGKETTETSPEDPDPLNTRHQAEAHALELAMRGIRVVAIRLAPWVFGRGGSGVKIFMDVSKQAGEVTCVDGGKNCTTTVYVDDAARLYLLAAQNSKSGEVFNASSATNVTFDEMWETMATALNLPLKYLPTEDAIAKLGPFLTKFISVENRASGAKARDILGWKPSGFSILEEIRLTASQGQDIH</sequence>
<reference evidence="3 4" key="1">
    <citation type="journal article" date="2020" name="Phytopathology">
        <title>A high-quality genome resource of Botrytis fragariae, a new and rapidly spreading fungal pathogen causing strawberry gray mold in the U.S.A.</title>
        <authorList>
            <person name="Wu Y."/>
            <person name="Saski C.A."/>
            <person name="Schnabel G."/>
            <person name="Xiao S."/>
            <person name="Hu M."/>
        </authorList>
    </citation>
    <scope>NUCLEOTIDE SEQUENCE [LARGE SCALE GENOMIC DNA]</scope>
    <source>
        <strain evidence="3 4">BVB16</strain>
    </source>
</reference>
<name>A0A8H6EJL8_9HELO</name>
<feature type="domain" description="NAD-dependent epimerase/dehydratase" evidence="2">
    <location>
        <begin position="7"/>
        <end position="229"/>
    </location>
</feature>
<protein>
    <submittedName>
        <fullName evidence="3">Putative nad dependent epimerase protein</fullName>
    </submittedName>
</protein>
<dbReference type="Gene3D" id="3.40.50.720">
    <property type="entry name" value="NAD(P)-binding Rossmann-like Domain"/>
    <property type="match status" value="1"/>
</dbReference>
<evidence type="ECO:0000256" key="1">
    <source>
        <dbReference type="SAM" id="MobiDB-lite"/>
    </source>
</evidence>
<accession>A0A8H6EJL8</accession>
<keyword evidence="4" id="KW-1185">Reference proteome</keyword>
<evidence type="ECO:0000313" key="4">
    <source>
        <dbReference type="Proteomes" id="UP000531561"/>
    </source>
</evidence>
<organism evidence="3 4">
    <name type="scientific">Botrytis fragariae</name>
    <dbReference type="NCBI Taxonomy" id="1964551"/>
    <lineage>
        <taxon>Eukaryota</taxon>
        <taxon>Fungi</taxon>
        <taxon>Dikarya</taxon>
        <taxon>Ascomycota</taxon>
        <taxon>Pezizomycotina</taxon>
        <taxon>Leotiomycetes</taxon>
        <taxon>Helotiales</taxon>
        <taxon>Sclerotiniaceae</taxon>
        <taxon>Botrytis</taxon>
    </lineage>
</organism>
<gene>
    <name evidence="3" type="ORF">Bfra_004696</name>
</gene>
<dbReference type="SUPFAM" id="SSF51735">
    <property type="entry name" value="NAD(P)-binding Rossmann-fold domains"/>
    <property type="match status" value="1"/>
</dbReference>
<dbReference type="EMBL" id="JABFCT010000007">
    <property type="protein sequence ID" value="KAF5874681.1"/>
    <property type="molecule type" value="Genomic_DNA"/>
</dbReference>
<dbReference type="GeneID" id="59258785"/>
<evidence type="ECO:0000259" key="2">
    <source>
        <dbReference type="Pfam" id="PF01370"/>
    </source>
</evidence>